<dbReference type="PANTHER" id="PTHR30177:SF4">
    <property type="entry name" value="OSMOPROTECTANT IMPORT PERMEASE PROTEIN OSMW"/>
    <property type="match status" value="1"/>
</dbReference>
<feature type="transmembrane region" description="Helical" evidence="8">
    <location>
        <begin position="385"/>
        <end position="403"/>
    </location>
</feature>
<dbReference type="EMBL" id="CP051684">
    <property type="protein sequence ID" value="QJD94033.1"/>
    <property type="molecule type" value="Genomic_DNA"/>
</dbReference>
<feature type="transmembrane region" description="Helical" evidence="8">
    <location>
        <begin position="439"/>
        <end position="465"/>
    </location>
</feature>
<evidence type="ECO:0000256" key="4">
    <source>
        <dbReference type="ARBA" id="ARBA00022989"/>
    </source>
</evidence>
<evidence type="ECO:0000256" key="9">
    <source>
        <dbReference type="SAM" id="SignalP"/>
    </source>
</evidence>
<feature type="signal peptide" evidence="9">
    <location>
        <begin position="1"/>
        <end position="21"/>
    </location>
</feature>
<dbReference type="Gene3D" id="1.10.3720.10">
    <property type="entry name" value="MetI-like"/>
    <property type="match status" value="1"/>
</dbReference>
<gene>
    <name evidence="11" type="ORF">HH213_07295</name>
</gene>
<dbReference type="SUPFAM" id="SSF161098">
    <property type="entry name" value="MetI-like"/>
    <property type="match status" value="1"/>
</dbReference>
<keyword evidence="5 8" id="KW-0472">Membrane</keyword>
<reference evidence="11 12" key="1">
    <citation type="submission" date="2020-04" db="EMBL/GenBank/DDBJ databases">
        <title>Genome sequencing of novel species.</title>
        <authorList>
            <person name="Heo J."/>
            <person name="Kim S.-J."/>
            <person name="Kim J.-S."/>
            <person name="Hong S.-B."/>
            <person name="Kwon S.-W."/>
        </authorList>
    </citation>
    <scope>NUCLEOTIDE SEQUENCE [LARGE SCALE GENOMIC DNA]</scope>
    <source>
        <strain evidence="11 12">AF9R3</strain>
    </source>
</reference>
<evidence type="ECO:0000313" key="11">
    <source>
        <dbReference type="EMBL" id="QJD94033.1"/>
    </source>
</evidence>
<dbReference type="CDD" id="cd06261">
    <property type="entry name" value="TM_PBP2"/>
    <property type="match status" value="1"/>
</dbReference>
<evidence type="ECO:0000256" key="8">
    <source>
        <dbReference type="RuleBase" id="RU363032"/>
    </source>
</evidence>
<feature type="transmembrane region" description="Helical" evidence="8">
    <location>
        <begin position="358"/>
        <end position="379"/>
    </location>
</feature>
<evidence type="ECO:0000256" key="2">
    <source>
        <dbReference type="ARBA" id="ARBA00022448"/>
    </source>
</evidence>
<dbReference type="InterPro" id="IPR007210">
    <property type="entry name" value="ABC_Gly_betaine_transp_sub-bd"/>
</dbReference>
<feature type="transmembrane region" description="Helical" evidence="8">
    <location>
        <begin position="328"/>
        <end position="351"/>
    </location>
</feature>
<dbReference type="Pfam" id="PF04069">
    <property type="entry name" value="OpuAC"/>
    <property type="match status" value="1"/>
</dbReference>
<keyword evidence="12" id="KW-1185">Reference proteome</keyword>
<feature type="transmembrane region" description="Helical" evidence="8">
    <location>
        <begin position="485"/>
        <end position="507"/>
    </location>
</feature>
<keyword evidence="4 8" id="KW-1133">Transmembrane helix</keyword>
<dbReference type="PROSITE" id="PS50928">
    <property type="entry name" value="ABC_TM1"/>
    <property type="match status" value="1"/>
</dbReference>
<name>A0ABX6MI82_9BURK</name>
<evidence type="ECO:0000256" key="6">
    <source>
        <dbReference type="ARBA" id="ARBA00035642"/>
    </source>
</evidence>
<comment type="similarity">
    <text evidence="8">Belongs to the binding-protein-dependent transport system permease family.</text>
</comment>
<evidence type="ECO:0000256" key="5">
    <source>
        <dbReference type="ARBA" id="ARBA00023136"/>
    </source>
</evidence>
<dbReference type="RefSeq" id="WP_169115025.1">
    <property type="nucleotide sequence ID" value="NZ_CP051684.1"/>
</dbReference>
<sequence length="522" mass="55368">MTARRWLAALALLCAGPAAVAAGDTLHIGSKRFTESYILGEVLKQTAAPHAKVEHLQGLGNTAIVLAALQAGRIDVYPEYVGTLDLEILKHAKPASMEQIRKELAVMGLGVAVPLGFNNTYALAMRGDAEAPHKLSELAGRDQLRFGLSHEFIGRADGWQGLAARYGLTQRPEGLDHGIAFEALRHEQVDVIDIYSTEARISQYGLRVLQDDRAYFPRYDAVLLYRLDAARRFPAAWKAISQLERRISEKDMIAMNAAAEIDGESFDRVAHDWLAAHPLNGPASAAAAAGARAGAAAPGMTTSTPSVRASLLAKIFDQNLARMTQQHLTLVLLSVALACVIGIPLGVLAASLPRLRQVVLGLAGVLQTIPSLALLALLIPLLGMIGTVPALVALVVYALLPIVRNTCTGLLQVSPGLKLAAQALGLRPMQRLVHVDLPLALPVILAGVKTAAVLSVGTATIAAFIGAGGYGERITIGLALNDNDMLLAGAIPAAMLALLTQGIFELLERAVTNRHRFSVKPV</sequence>
<evidence type="ECO:0000256" key="1">
    <source>
        <dbReference type="ARBA" id="ARBA00004651"/>
    </source>
</evidence>
<evidence type="ECO:0000256" key="7">
    <source>
        <dbReference type="ARBA" id="ARBA00035652"/>
    </source>
</evidence>
<comment type="similarity">
    <text evidence="7">In the N-terminal section; belongs to the binding-protein-dependent transport system permease family.</text>
</comment>
<accession>A0ABX6MI82</accession>
<comment type="similarity">
    <text evidence="6">In the C-terminal section; belongs to the OsmX family.</text>
</comment>
<dbReference type="SUPFAM" id="SSF53850">
    <property type="entry name" value="Periplasmic binding protein-like II"/>
    <property type="match status" value="1"/>
</dbReference>
<evidence type="ECO:0000313" key="12">
    <source>
        <dbReference type="Proteomes" id="UP000503117"/>
    </source>
</evidence>
<feature type="domain" description="ABC transmembrane type-1" evidence="10">
    <location>
        <begin position="324"/>
        <end position="508"/>
    </location>
</feature>
<feature type="chain" id="PRO_5045108189" evidence="9">
    <location>
        <begin position="22"/>
        <end position="522"/>
    </location>
</feature>
<keyword evidence="2 8" id="KW-0813">Transport</keyword>
<keyword evidence="9" id="KW-0732">Signal</keyword>
<dbReference type="InterPro" id="IPR000515">
    <property type="entry name" value="MetI-like"/>
</dbReference>
<keyword evidence="3 8" id="KW-0812">Transmembrane</keyword>
<dbReference type="PANTHER" id="PTHR30177">
    <property type="entry name" value="GLYCINE BETAINE/L-PROLINE TRANSPORT SYSTEM PERMEASE PROTEIN PROW"/>
    <property type="match status" value="1"/>
</dbReference>
<evidence type="ECO:0000259" key="10">
    <source>
        <dbReference type="PROSITE" id="PS50928"/>
    </source>
</evidence>
<dbReference type="Gene3D" id="3.40.190.10">
    <property type="entry name" value="Periplasmic binding protein-like II"/>
    <property type="match status" value="1"/>
</dbReference>
<dbReference type="InterPro" id="IPR051204">
    <property type="entry name" value="ABC_transp_perm/SBD"/>
</dbReference>
<dbReference type="Proteomes" id="UP000503117">
    <property type="component" value="Chromosome"/>
</dbReference>
<organism evidence="11 12">
    <name type="scientific">Duganella dendranthematis</name>
    <dbReference type="NCBI Taxonomy" id="2728021"/>
    <lineage>
        <taxon>Bacteria</taxon>
        <taxon>Pseudomonadati</taxon>
        <taxon>Pseudomonadota</taxon>
        <taxon>Betaproteobacteria</taxon>
        <taxon>Burkholderiales</taxon>
        <taxon>Oxalobacteraceae</taxon>
        <taxon>Telluria group</taxon>
        <taxon>Duganella</taxon>
    </lineage>
</organism>
<comment type="subcellular location">
    <subcellularLocation>
        <location evidence="1 8">Cell membrane</location>
        <topology evidence="1 8">Multi-pass membrane protein</topology>
    </subcellularLocation>
</comment>
<dbReference type="Pfam" id="PF00528">
    <property type="entry name" value="BPD_transp_1"/>
    <property type="match status" value="1"/>
</dbReference>
<protein>
    <submittedName>
        <fullName evidence="11">ABC transporter permease subunit</fullName>
    </submittedName>
</protein>
<evidence type="ECO:0000256" key="3">
    <source>
        <dbReference type="ARBA" id="ARBA00022692"/>
    </source>
</evidence>
<dbReference type="InterPro" id="IPR035906">
    <property type="entry name" value="MetI-like_sf"/>
</dbReference>
<proteinExistence type="inferred from homology"/>
<dbReference type="Gene3D" id="3.40.190.120">
    <property type="entry name" value="Osmoprotection protein (prox), domain 2"/>
    <property type="match status" value="1"/>
</dbReference>